<evidence type="ECO:0000259" key="6">
    <source>
        <dbReference type="Pfam" id="PF08281"/>
    </source>
</evidence>
<protein>
    <submittedName>
        <fullName evidence="7">Sigma-70 family RNA polymerase sigma factor</fullName>
    </submittedName>
</protein>
<comment type="caution">
    <text evidence="7">The sequence shown here is derived from an EMBL/GenBank/DDBJ whole genome shotgun (WGS) entry which is preliminary data.</text>
</comment>
<evidence type="ECO:0000313" key="7">
    <source>
        <dbReference type="EMBL" id="GAA0466159.1"/>
    </source>
</evidence>
<sequence>MTTPPEPPASPAEPAPSRPGRKLGPIAETVGSAHRVWLEPIRATYLSSGLTLSELSHRIRFAKSKLSELLRGVGLYPRWEIVLSLSTELKMPGWPLYQLWRQAALEAHKSREWVDGCSEKPTLTLTPTAPPLDHRAFRELAEADYRRYAQVFLDDDQRDTAVSDTFDILWLRWNDALSSPDIRRFAWQVLRSTVMSKTPHLDGRPELARAAFDTVALHDQTTVTGHINQLTESLELFTAMSRLPDHQLDVMVLRKLCGFTPEQASALLGIPLPAVESDERYAGIFLESVLCPPSETEGNTS</sequence>
<evidence type="ECO:0000256" key="1">
    <source>
        <dbReference type="ARBA" id="ARBA00010641"/>
    </source>
</evidence>
<dbReference type="SUPFAM" id="SSF88659">
    <property type="entry name" value="Sigma3 and sigma4 domains of RNA polymerase sigma factors"/>
    <property type="match status" value="1"/>
</dbReference>
<evidence type="ECO:0000256" key="2">
    <source>
        <dbReference type="ARBA" id="ARBA00023015"/>
    </source>
</evidence>
<reference evidence="8" key="1">
    <citation type="journal article" date="2019" name="Int. J. Syst. Evol. Microbiol.">
        <title>The Global Catalogue of Microorganisms (GCM) 10K type strain sequencing project: providing services to taxonomists for standard genome sequencing and annotation.</title>
        <authorList>
            <consortium name="The Broad Institute Genomics Platform"/>
            <consortium name="The Broad Institute Genome Sequencing Center for Infectious Disease"/>
            <person name="Wu L."/>
            <person name="Ma J."/>
        </authorList>
    </citation>
    <scope>NUCLEOTIDE SEQUENCE [LARGE SCALE GENOMIC DNA]</scope>
    <source>
        <strain evidence="8">JCM 4805</strain>
    </source>
</reference>
<dbReference type="Proteomes" id="UP001500909">
    <property type="component" value="Unassembled WGS sequence"/>
</dbReference>
<keyword evidence="3" id="KW-0731">Sigma factor</keyword>
<keyword evidence="8" id="KW-1185">Reference proteome</keyword>
<keyword evidence="4" id="KW-0804">Transcription</keyword>
<feature type="compositionally biased region" description="Pro residues" evidence="5">
    <location>
        <begin position="1"/>
        <end position="17"/>
    </location>
</feature>
<evidence type="ECO:0000256" key="3">
    <source>
        <dbReference type="ARBA" id="ARBA00023082"/>
    </source>
</evidence>
<dbReference type="Gene3D" id="1.10.10.10">
    <property type="entry name" value="Winged helix-like DNA-binding domain superfamily/Winged helix DNA-binding domain"/>
    <property type="match status" value="1"/>
</dbReference>
<dbReference type="RefSeq" id="WP_346095653.1">
    <property type="nucleotide sequence ID" value="NZ_BAAABY010000023.1"/>
</dbReference>
<keyword evidence="2" id="KW-0805">Transcription regulation</keyword>
<comment type="similarity">
    <text evidence="1">Belongs to the sigma-70 factor family. ECF subfamily.</text>
</comment>
<dbReference type="Pfam" id="PF08281">
    <property type="entry name" value="Sigma70_r4_2"/>
    <property type="match status" value="1"/>
</dbReference>
<evidence type="ECO:0000313" key="8">
    <source>
        <dbReference type="Proteomes" id="UP001500909"/>
    </source>
</evidence>
<evidence type="ECO:0000256" key="5">
    <source>
        <dbReference type="SAM" id="MobiDB-lite"/>
    </source>
</evidence>
<dbReference type="EMBL" id="BAAABY010000023">
    <property type="protein sequence ID" value="GAA0466159.1"/>
    <property type="molecule type" value="Genomic_DNA"/>
</dbReference>
<feature type="domain" description="RNA polymerase sigma factor 70 region 4 type 2" evidence="6">
    <location>
        <begin position="235"/>
        <end position="277"/>
    </location>
</feature>
<dbReference type="InterPro" id="IPR013324">
    <property type="entry name" value="RNA_pol_sigma_r3/r4-like"/>
</dbReference>
<name>A0ABP3JWZ6_9ACTN</name>
<feature type="region of interest" description="Disordered" evidence="5">
    <location>
        <begin position="1"/>
        <end position="23"/>
    </location>
</feature>
<accession>A0ABP3JWZ6</accession>
<gene>
    <name evidence="7" type="ORF">GCM10010361_32850</name>
</gene>
<dbReference type="InterPro" id="IPR013249">
    <property type="entry name" value="RNA_pol_sigma70_r4_t2"/>
</dbReference>
<proteinExistence type="inferred from homology"/>
<evidence type="ECO:0000256" key="4">
    <source>
        <dbReference type="ARBA" id="ARBA00023163"/>
    </source>
</evidence>
<organism evidence="7 8">
    <name type="scientific">Streptomyces olivaceiscleroticus</name>
    <dbReference type="NCBI Taxonomy" id="68245"/>
    <lineage>
        <taxon>Bacteria</taxon>
        <taxon>Bacillati</taxon>
        <taxon>Actinomycetota</taxon>
        <taxon>Actinomycetes</taxon>
        <taxon>Kitasatosporales</taxon>
        <taxon>Streptomycetaceae</taxon>
        <taxon>Streptomyces</taxon>
    </lineage>
</organism>
<dbReference type="InterPro" id="IPR036388">
    <property type="entry name" value="WH-like_DNA-bd_sf"/>
</dbReference>